<sequence>MNLDTPAIAPPLPEPDPADFPAYLTPRPCTKKAIRLSHGIAVHQWSQDGRPVRWDIYQYGPRVGTYKTERGAQARINRLIADAAAT</sequence>
<protein>
    <submittedName>
        <fullName evidence="1">Uncharacterized protein</fullName>
    </submittedName>
</protein>
<dbReference type="EMBL" id="VBZC01000017">
    <property type="protein sequence ID" value="TLS44944.1"/>
    <property type="molecule type" value="Genomic_DNA"/>
</dbReference>
<dbReference type="RefSeq" id="WP_138046103.1">
    <property type="nucleotide sequence ID" value="NZ_VBZC01000017.1"/>
</dbReference>
<accession>A0A5R9FWT1</accession>
<organism evidence="1 2">
    <name type="scientific">Streptomyces montanus</name>
    <dbReference type="NCBI Taxonomy" id="2580423"/>
    <lineage>
        <taxon>Bacteria</taxon>
        <taxon>Bacillati</taxon>
        <taxon>Actinomycetota</taxon>
        <taxon>Actinomycetes</taxon>
        <taxon>Kitasatosporales</taxon>
        <taxon>Streptomycetaceae</taxon>
        <taxon>Streptomyces</taxon>
    </lineage>
</organism>
<gene>
    <name evidence="1" type="ORF">FE633_17530</name>
</gene>
<reference evidence="1 2" key="1">
    <citation type="submission" date="2019-05" db="EMBL/GenBank/DDBJ databases">
        <title>Streptomyces sp. NEAU-C151, a novel actinomycete isolated from soil.</title>
        <authorList>
            <person name="Han L."/>
            <person name="Jiang H."/>
        </authorList>
    </citation>
    <scope>NUCLEOTIDE SEQUENCE [LARGE SCALE GENOMIC DNA]</scope>
    <source>
        <strain evidence="1 2">NEAU-C151</strain>
    </source>
</reference>
<proteinExistence type="predicted"/>
<evidence type="ECO:0000313" key="1">
    <source>
        <dbReference type="EMBL" id="TLS44944.1"/>
    </source>
</evidence>
<evidence type="ECO:0000313" key="2">
    <source>
        <dbReference type="Proteomes" id="UP000305906"/>
    </source>
</evidence>
<dbReference type="AlphaFoldDB" id="A0A5R9FWT1"/>
<name>A0A5R9FWT1_9ACTN</name>
<dbReference type="Proteomes" id="UP000305906">
    <property type="component" value="Unassembled WGS sequence"/>
</dbReference>
<comment type="caution">
    <text evidence="1">The sequence shown here is derived from an EMBL/GenBank/DDBJ whole genome shotgun (WGS) entry which is preliminary data.</text>
</comment>
<keyword evidence="2" id="KW-1185">Reference proteome</keyword>